<feature type="compositionally biased region" description="Polar residues" evidence="1">
    <location>
        <begin position="161"/>
        <end position="172"/>
    </location>
</feature>
<dbReference type="EMBL" id="JAHRHJ020000008">
    <property type="protein sequence ID" value="KAH9304321.1"/>
    <property type="molecule type" value="Genomic_DNA"/>
</dbReference>
<feature type="non-terminal residue" evidence="2">
    <location>
        <position position="1"/>
    </location>
</feature>
<gene>
    <name evidence="2" type="ORF">KI387_008725</name>
</gene>
<feature type="region of interest" description="Disordered" evidence="1">
    <location>
        <begin position="141"/>
        <end position="197"/>
    </location>
</feature>
<sequence length="197" mass="22531">SQGVEMKDKLPFKNHEKTSHRERYERAERYQSCKLVLGRHMWIEGYSFDPGIVAQLNLKGMIRNSKGIGLWCLEVIITSSYTAVLEQQSHHTVSTQGMSSLIFDNGLLTSNSGMHNNERKAMAKKIKGAYEGRLVVEVPHPWTNGRTVGQPRSEFHEQSDTQDAQPKASTNKYQKEETQPYDPHQKRKTNKSSIKDE</sequence>
<evidence type="ECO:0000256" key="1">
    <source>
        <dbReference type="SAM" id="MobiDB-lite"/>
    </source>
</evidence>
<keyword evidence="3" id="KW-1185">Reference proteome</keyword>
<evidence type="ECO:0000313" key="3">
    <source>
        <dbReference type="Proteomes" id="UP000824469"/>
    </source>
</evidence>
<dbReference type="Proteomes" id="UP000824469">
    <property type="component" value="Unassembled WGS sequence"/>
</dbReference>
<evidence type="ECO:0000313" key="2">
    <source>
        <dbReference type="EMBL" id="KAH9304321.1"/>
    </source>
</evidence>
<accession>A0AA38CQQ1</accession>
<proteinExistence type="predicted"/>
<reference evidence="2 3" key="1">
    <citation type="journal article" date="2021" name="Nat. Plants">
        <title>The Taxus genome provides insights into paclitaxel biosynthesis.</title>
        <authorList>
            <person name="Xiong X."/>
            <person name="Gou J."/>
            <person name="Liao Q."/>
            <person name="Li Y."/>
            <person name="Zhou Q."/>
            <person name="Bi G."/>
            <person name="Li C."/>
            <person name="Du R."/>
            <person name="Wang X."/>
            <person name="Sun T."/>
            <person name="Guo L."/>
            <person name="Liang H."/>
            <person name="Lu P."/>
            <person name="Wu Y."/>
            <person name="Zhang Z."/>
            <person name="Ro D.K."/>
            <person name="Shang Y."/>
            <person name="Huang S."/>
            <person name="Yan J."/>
        </authorList>
    </citation>
    <scope>NUCLEOTIDE SEQUENCE [LARGE SCALE GENOMIC DNA]</scope>
    <source>
        <strain evidence="2">Ta-2019</strain>
    </source>
</reference>
<name>A0AA38CQQ1_TAXCH</name>
<feature type="region of interest" description="Disordered" evidence="1">
    <location>
        <begin position="1"/>
        <end position="23"/>
    </location>
</feature>
<organism evidence="2 3">
    <name type="scientific">Taxus chinensis</name>
    <name type="common">Chinese yew</name>
    <name type="synonym">Taxus wallichiana var. chinensis</name>
    <dbReference type="NCBI Taxonomy" id="29808"/>
    <lineage>
        <taxon>Eukaryota</taxon>
        <taxon>Viridiplantae</taxon>
        <taxon>Streptophyta</taxon>
        <taxon>Embryophyta</taxon>
        <taxon>Tracheophyta</taxon>
        <taxon>Spermatophyta</taxon>
        <taxon>Pinopsida</taxon>
        <taxon>Pinidae</taxon>
        <taxon>Conifers II</taxon>
        <taxon>Cupressales</taxon>
        <taxon>Taxaceae</taxon>
        <taxon>Taxus</taxon>
    </lineage>
</organism>
<dbReference type="AlphaFoldDB" id="A0AA38CQQ1"/>
<comment type="caution">
    <text evidence="2">The sequence shown here is derived from an EMBL/GenBank/DDBJ whole genome shotgun (WGS) entry which is preliminary data.</text>
</comment>
<protein>
    <submittedName>
        <fullName evidence="2">Uncharacterized protein</fullName>
    </submittedName>
</protein>